<dbReference type="InterPro" id="IPR052016">
    <property type="entry name" value="Bact_Sigma-Reg"/>
</dbReference>
<evidence type="ECO:0000313" key="5">
    <source>
        <dbReference type="EMBL" id="MDT0566171.1"/>
    </source>
</evidence>
<feature type="region of interest" description="Disordered" evidence="2">
    <location>
        <begin position="156"/>
        <end position="199"/>
    </location>
</feature>
<dbReference type="SMART" id="SM00065">
    <property type="entry name" value="GAF"/>
    <property type="match status" value="1"/>
</dbReference>
<evidence type="ECO:0000259" key="4">
    <source>
        <dbReference type="SMART" id="SM00331"/>
    </source>
</evidence>
<dbReference type="SMART" id="SM00331">
    <property type="entry name" value="PP2C_SIG"/>
    <property type="match status" value="1"/>
</dbReference>
<accession>A0ABU2YPB5</accession>
<reference evidence="5" key="1">
    <citation type="submission" date="2024-05" db="EMBL/GenBank/DDBJ databases">
        <title>30 novel species of actinomycetes from the DSMZ collection.</title>
        <authorList>
            <person name="Nouioui I."/>
        </authorList>
    </citation>
    <scope>NUCLEOTIDE SEQUENCE</scope>
    <source>
        <strain evidence="5">DSM 3412</strain>
    </source>
</reference>
<dbReference type="RefSeq" id="WP_311588840.1">
    <property type="nucleotide sequence ID" value="NZ_JAVRFJ010000001.1"/>
</dbReference>
<evidence type="ECO:0000313" key="6">
    <source>
        <dbReference type="Proteomes" id="UP001180737"/>
    </source>
</evidence>
<dbReference type="Proteomes" id="UP001180737">
    <property type="component" value="Unassembled WGS sequence"/>
</dbReference>
<evidence type="ECO:0000259" key="3">
    <source>
        <dbReference type="SMART" id="SM00065"/>
    </source>
</evidence>
<dbReference type="InterPro" id="IPR036890">
    <property type="entry name" value="HATPase_C_sf"/>
</dbReference>
<evidence type="ECO:0000256" key="2">
    <source>
        <dbReference type="SAM" id="MobiDB-lite"/>
    </source>
</evidence>
<dbReference type="Gene3D" id="3.30.450.40">
    <property type="match status" value="1"/>
</dbReference>
<evidence type="ECO:0000256" key="1">
    <source>
        <dbReference type="ARBA" id="ARBA00022801"/>
    </source>
</evidence>
<sequence>MSRTEQPESPFSGAPVVAGEDLWRGGARGSEALALLLPLATTCLAGLGALVHRHDRAAGRLRLVAASGLARAGAAEWADLPDDRDAAPALALRRGGFVFVVGDSLGTGAVGTAAVPLTGAEGAVGVLSVLTTGHGEPDEAQRSLLNVLAGWTAARLGGGPDTWPGAEQDTSPGPEPHASPGPEPHASPGAEPVTGPERSVPMGELTAALAEAVTSHDVVEAVAQFVLPPFGADGLVFQTLEGGRLRVVGSAGYPQDFLALLDGMPLADHAPIRDVLGTRTPRFMESRAEIARRYPTMRRVNEVSPKQAVAFLPMIASGRAIGLCVVSFSEPRSFSDEERALLTALSGLVGQSLERARLYDLEHDRARELQRGLLPRTLPRLPAASAAARYLPAGRGEEVGGDWYDLIPLSADRVAMVIGDVMGHGIAEAATMGRLRTAVRTLADLEMPPDELFSRLNDLVSDLGEDFYATCLYAVFDPVARTCTYSLAGHPPPVVVHPDGTVHSPDVAPDPPLGAAQPPFETHELQLPDESLLVLCTDGLVESAARDTDQGLAQLRQILPRATAETACFEATDEDGDIRCLEELCDSVVSALLPDHEQTTDDAGLLIVHARCTAAHDVACLDLPDDPRAAGVARQYIREQLGAWGLGDLVLSTELLVSELIGNVVRHAKGPIRLRLLRSRSLTCEVYDGSLTTPRIRHAGHTDEGGRGLQLVAAMSRRWGARYLQDGKCIWTEQDLPPAADCEGNRSRGSATSR</sequence>
<feature type="compositionally biased region" description="Pro residues" evidence="2">
    <location>
        <begin position="173"/>
        <end position="185"/>
    </location>
</feature>
<dbReference type="Gene3D" id="3.60.40.10">
    <property type="entry name" value="PPM-type phosphatase domain"/>
    <property type="match status" value="1"/>
</dbReference>
<dbReference type="InterPro" id="IPR029016">
    <property type="entry name" value="GAF-like_dom_sf"/>
</dbReference>
<dbReference type="SUPFAM" id="SSF81606">
    <property type="entry name" value="PP2C-like"/>
    <property type="match status" value="1"/>
</dbReference>
<dbReference type="Gene3D" id="3.30.565.10">
    <property type="entry name" value="Histidine kinase-like ATPase, C-terminal domain"/>
    <property type="match status" value="1"/>
</dbReference>
<dbReference type="Pfam" id="PF13581">
    <property type="entry name" value="HATPase_c_2"/>
    <property type="match status" value="1"/>
</dbReference>
<keyword evidence="6" id="KW-1185">Reference proteome</keyword>
<dbReference type="InterPro" id="IPR003018">
    <property type="entry name" value="GAF"/>
</dbReference>
<feature type="domain" description="GAF" evidence="3">
    <location>
        <begin position="201"/>
        <end position="363"/>
    </location>
</feature>
<comment type="caution">
    <text evidence="5">The sequence shown here is derived from an EMBL/GenBank/DDBJ whole genome shotgun (WGS) entry which is preliminary data.</text>
</comment>
<protein>
    <submittedName>
        <fullName evidence="5">SpoIIE family protein phosphatase</fullName>
    </submittedName>
</protein>
<dbReference type="Pfam" id="PF07228">
    <property type="entry name" value="SpoIIE"/>
    <property type="match status" value="1"/>
</dbReference>
<organism evidence="5 6">
    <name type="scientific">Streptomyces gottesmaniae</name>
    <dbReference type="NCBI Taxonomy" id="3075518"/>
    <lineage>
        <taxon>Bacteria</taxon>
        <taxon>Bacillati</taxon>
        <taxon>Actinomycetota</taxon>
        <taxon>Actinomycetes</taxon>
        <taxon>Kitasatosporales</taxon>
        <taxon>Streptomycetaceae</taxon>
        <taxon>Streptomyces</taxon>
    </lineage>
</organism>
<gene>
    <name evidence="5" type="ORF">RM704_01520</name>
</gene>
<proteinExistence type="predicted"/>
<dbReference type="InterPro" id="IPR003594">
    <property type="entry name" value="HATPase_dom"/>
</dbReference>
<dbReference type="PANTHER" id="PTHR43156:SF2">
    <property type="entry name" value="STAGE II SPORULATION PROTEIN E"/>
    <property type="match status" value="1"/>
</dbReference>
<dbReference type="SUPFAM" id="SSF55781">
    <property type="entry name" value="GAF domain-like"/>
    <property type="match status" value="1"/>
</dbReference>
<name>A0ABU2YPB5_9ACTN</name>
<dbReference type="CDD" id="cd16936">
    <property type="entry name" value="HATPase_RsbW-like"/>
    <property type="match status" value="1"/>
</dbReference>
<keyword evidence="1" id="KW-0378">Hydrolase</keyword>
<dbReference type="PANTHER" id="PTHR43156">
    <property type="entry name" value="STAGE II SPORULATION PROTEIN E-RELATED"/>
    <property type="match status" value="1"/>
</dbReference>
<dbReference type="Pfam" id="PF13185">
    <property type="entry name" value="GAF_2"/>
    <property type="match status" value="1"/>
</dbReference>
<dbReference type="InterPro" id="IPR001932">
    <property type="entry name" value="PPM-type_phosphatase-like_dom"/>
</dbReference>
<dbReference type="InterPro" id="IPR036457">
    <property type="entry name" value="PPM-type-like_dom_sf"/>
</dbReference>
<feature type="domain" description="PPM-type phosphatase" evidence="4">
    <location>
        <begin position="384"/>
        <end position="610"/>
    </location>
</feature>
<dbReference type="EMBL" id="JAVRFJ010000001">
    <property type="protein sequence ID" value="MDT0566171.1"/>
    <property type="molecule type" value="Genomic_DNA"/>
</dbReference>